<protein>
    <submittedName>
        <fullName evidence="1">Uncharacterized protein</fullName>
    </submittedName>
</protein>
<accession>A0A2P2NC19</accession>
<reference evidence="1" key="1">
    <citation type="submission" date="2018-02" db="EMBL/GenBank/DDBJ databases">
        <title>Rhizophora mucronata_Transcriptome.</title>
        <authorList>
            <person name="Meera S.P."/>
            <person name="Sreeshan A."/>
            <person name="Augustine A."/>
        </authorList>
    </citation>
    <scope>NUCLEOTIDE SEQUENCE</scope>
    <source>
        <tissue evidence="1">Leaf</tissue>
    </source>
</reference>
<sequence>MKDENRGVRLEDKKEGWVKVLKQTYNETSQNSQKFFWAIWKNC</sequence>
<evidence type="ECO:0000313" key="1">
    <source>
        <dbReference type="EMBL" id="MBX40021.1"/>
    </source>
</evidence>
<dbReference type="EMBL" id="GGEC01059537">
    <property type="protein sequence ID" value="MBX40021.1"/>
    <property type="molecule type" value="Transcribed_RNA"/>
</dbReference>
<organism evidence="1">
    <name type="scientific">Rhizophora mucronata</name>
    <name type="common">Asiatic mangrove</name>
    <dbReference type="NCBI Taxonomy" id="61149"/>
    <lineage>
        <taxon>Eukaryota</taxon>
        <taxon>Viridiplantae</taxon>
        <taxon>Streptophyta</taxon>
        <taxon>Embryophyta</taxon>
        <taxon>Tracheophyta</taxon>
        <taxon>Spermatophyta</taxon>
        <taxon>Magnoliopsida</taxon>
        <taxon>eudicotyledons</taxon>
        <taxon>Gunneridae</taxon>
        <taxon>Pentapetalae</taxon>
        <taxon>rosids</taxon>
        <taxon>fabids</taxon>
        <taxon>Malpighiales</taxon>
        <taxon>Rhizophoraceae</taxon>
        <taxon>Rhizophora</taxon>
    </lineage>
</organism>
<dbReference type="AlphaFoldDB" id="A0A2P2NC19"/>
<proteinExistence type="predicted"/>
<name>A0A2P2NC19_RHIMU</name>